<reference evidence="1" key="1">
    <citation type="journal article" date="2019" name="Sci. Rep.">
        <title>Draft genome of Tanacetum cinerariifolium, the natural source of mosquito coil.</title>
        <authorList>
            <person name="Yamashiro T."/>
            <person name="Shiraishi A."/>
            <person name="Satake H."/>
            <person name="Nakayama K."/>
        </authorList>
    </citation>
    <scope>NUCLEOTIDE SEQUENCE</scope>
</reference>
<protein>
    <submittedName>
        <fullName evidence="1">RNA-directed DNA polymerase, eukaryota, reverse transcriptase zinc-binding domain protein</fullName>
    </submittedName>
</protein>
<comment type="caution">
    <text evidence="1">The sequence shown here is derived from an EMBL/GenBank/DDBJ whole genome shotgun (WGS) entry which is preliminary data.</text>
</comment>
<dbReference type="EMBL" id="BKCJ010204030">
    <property type="protein sequence ID" value="GEY72812.1"/>
    <property type="molecule type" value="Genomic_DNA"/>
</dbReference>
<evidence type="ECO:0000313" key="1">
    <source>
        <dbReference type="EMBL" id="GEY72812.1"/>
    </source>
</evidence>
<organism evidence="1">
    <name type="scientific">Tanacetum cinerariifolium</name>
    <name type="common">Dalmatian daisy</name>
    <name type="synonym">Chrysanthemum cinerariifolium</name>
    <dbReference type="NCBI Taxonomy" id="118510"/>
    <lineage>
        <taxon>Eukaryota</taxon>
        <taxon>Viridiplantae</taxon>
        <taxon>Streptophyta</taxon>
        <taxon>Embryophyta</taxon>
        <taxon>Tracheophyta</taxon>
        <taxon>Spermatophyta</taxon>
        <taxon>Magnoliopsida</taxon>
        <taxon>eudicotyledons</taxon>
        <taxon>Gunneridae</taxon>
        <taxon>Pentapetalae</taxon>
        <taxon>asterids</taxon>
        <taxon>campanulids</taxon>
        <taxon>Asterales</taxon>
        <taxon>Asteraceae</taxon>
        <taxon>Asteroideae</taxon>
        <taxon>Anthemideae</taxon>
        <taxon>Anthemidinae</taxon>
        <taxon>Tanacetum</taxon>
    </lineage>
</organism>
<name>A0A699HWV4_TANCI</name>
<proteinExistence type="predicted"/>
<gene>
    <name evidence="1" type="ORF">Tci_444786</name>
</gene>
<dbReference type="GO" id="GO:0003964">
    <property type="term" value="F:RNA-directed DNA polymerase activity"/>
    <property type="evidence" value="ECO:0007669"/>
    <property type="project" value="UniProtKB-KW"/>
</dbReference>
<keyword evidence="1" id="KW-0695">RNA-directed DNA polymerase</keyword>
<accession>A0A699HWV4</accession>
<keyword evidence="1" id="KW-0808">Transferase</keyword>
<dbReference type="AlphaFoldDB" id="A0A699HWV4"/>
<keyword evidence="1" id="KW-0548">Nucleotidyltransferase</keyword>
<sequence length="206" mass="23698">METLHLSFQKVVNARLFKGVTLDSLFQFTHLFYADDVVFVGVKVGGRMSSINSWDEIINKLLQRLSKWKMKTLSIGGRDIKTIHGEDGKLDKFSYSGFSSIWVDIVRDISLLKNKWIDLLGLVKKNVGNEENTKLWEETWKGSGDYLVVLVRNLLDDHNLHVIASKTRWNKVVLIKINILAWRVKLDNLPTRLNLSLRGMELDSTI</sequence>